<proteinExistence type="predicted"/>
<feature type="non-terminal residue" evidence="1">
    <location>
        <position position="1"/>
    </location>
</feature>
<sequence length="90" mass="10167">MLTLLISHEPFPRTPTHNSCMVLDIIIVISGSALERRGKGIKHRLTNISKKFQSVEPEEANRTRAEQLLALTYGERKNTISRVLLKQALS</sequence>
<organism evidence="1 2">
    <name type="scientific">Cucurbita argyrosperma subsp. sororia</name>
    <dbReference type="NCBI Taxonomy" id="37648"/>
    <lineage>
        <taxon>Eukaryota</taxon>
        <taxon>Viridiplantae</taxon>
        <taxon>Streptophyta</taxon>
        <taxon>Embryophyta</taxon>
        <taxon>Tracheophyta</taxon>
        <taxon>Spermatophyta</taxon>
        <taxon>Magnoliopsida</taxon>
        <taxon>eudicotyledons</taxon>
        <taxon>Gunneridae</taxon>
        <taxon>Pentapetalae</taxon>
        <taxon>rosids</taxon>
        <taxon>fabids</taxon>
        <taxon>Cucurbitales</taxon>
        <taxon>Cucurbitaceae</taxon>
        <taxon>Cucurbiteae</taxon>
        <taxon>Cucurbita</taxon>
    </lineage>
</organism>
<protein>
    <submittedName>
        <fullName evidence="1">Uncharacterized protein</fullName>
    </submittedName>
</protein>
<keyword evidence="2" id="KW-1185">Reference proteome</keyword>
<dbReference type="EMBL" id="JAGKQH010000005">
    <property type="protein sequence ID" value="KAG6599453.1"/>
    <property type="molecule type" value="Genomic_DNA"/>
</dbReference>
<comment type="caution">
    <text evidence="1">The sequence shown here is derived from an EMBL/GenBank/DDBJ whole genome shotgun (WGS) entry which is preliminary data.</text>
</comment>
<reference evidence="1 2" key="1">
    <citation type="journal article" date="2021" name="Hortic Res">
        <title>The domestication of Cucurbita argyrosperma as revealed by the genome of its wild relative.</title>
        <authorList>
            <person name="Barrera-Redondo J."/>
            <person name="Sanchez-de la Vega G."/>
            <person name="Aguirre-Liguori J.A."/>
            <person name="Castellanos-Morales G."/>
            <person name="Gutierrez-Guerrero Y.T."/>
            <person name="Aguirre-Dugua X."/>
            <person name="Aguirre-Planter E."/>
            <person name="Tenaillon M.I."/>
            <person name="Lira-Saade R."/>
            <person name="Eguiarte L.E."/>
        </authorList>
    </citation>
    <scope>NUCLEOTIDE SEQUENCE [LARGE SCALE GENOMIC DNA]</scope>
    <source>
        <strain evidence="1">JBR-2021</strain>
    </source>
</reference>
<gene>
    <name evidence="1" type="ORF">SDJN03_09231</name>
</gene>
<name>A0AAV6NKF2_9ROSI</name>
<evidence type="ECO:0000313" key="1">
    <source>
        <dbReference type="EMBL" id="KAG6599453.1"/>
    </source>
</evidence>
<evidence type="ECO:0000313" key="2">
    <source>
        <dbReference type="Proteomes" id="UP000685013"/>
    </source>
</evidence>
<dbReference type="Proteomes" id="UP000685013">
    <property type="component" value="Chromosome 5"/>
</dbReference>
<accession>A0AAV6NKF2</accession>
<dbReference type="AlphaFoldDB" id="A0AAV6NKF2"/>